<dbReference type="GO" id="GO:0005874">
    <property type="term" value="C:microtubule"/>
    <property type="evidence" value="ECO:0007669"/>
    <property type="project" value="UniProtKB-KW"/>
</dbReference>
<dbReference type="PANTHER" id="PTHR45783:SF3">
    <property type="entry name" value="KINESIN LIGHT CHAIN"/>
    <property type="match status" value="1"/>
</dbReference>
<reference evidence="13 14" key="1">
    <citation type="submission" date="2017-06" db="EMBL/GenBank/DDBJ databases">
        <authorList>
            <person name="Kim H.J."/>
            <person name="Triplett B.A."/>
        </authorList>
    </citation>
    <scope>NUCLEOTIDE SEQUENCE [LARGE SCALE GENOMIC DNA]</scope>
    <source>
        <strain evidence="13 14">DSM 14713</strain>
    </source>
</reference>
<dbReference type="GO" id="GO:0005737">
    <property type="term" value="C:cytoplasm"/>
    <property type="evidence" value="ECO:0007669"/>
    <property type="project" value="TreeGrafter"/>
</dbReference>
<evidence type="ECO:0000256" key="1">
    <source>
        <dbReference type="ARBA" id="ARBA00004245"/>
    </source>
</evidence>
<evidence type="ECO:0000256" key="5">
    <source>
        <dbReference type="ARBA" id="ARBA00022737"/>
    </source>
</evidence>
<evidence type="ECO:0000256" key="3">
    <source>
        <dbReference type="ARBA" id="ARBA00022490"/>
    </source>
</evidence>
<evidence type="ECO:0000313" key="14">
    <source>
        <dbReference type="Proteomes" id="UP000217289"/>
    </source>
</evidence>
<keyword evidence="7 11" id="KW-0175">Coiled coil</keyword>
<proteinExistence type="inferred from homology"/>
<keyword evidence="8" id="KW-0505">Motor protein</keyword>
<evidence type="ECO:0000256" key="9">
    <source>
        <dbReference type="ARBA" id="ARBA00023212"/>
    </source>
</evidence>
<evidence type="ECO:0000256" key="4">
    <source>
        <dbReference type="ARBA" id="ARBA00022701"/>
    </source>
</evidence>
<organism evidence="13 14">
    <name type="scientific">Melittangium boletus DSM 14713</name>
    <dbReference type="NCBI Taxonomy" id="1294270"/>
    <lineage>
        <taxon>Bacteria</taxon>
        <taxon>Pseudomonadati</taxon>
        <taxon>Myxococcota</taxon>
        <taxon>Myxococcia</taxon>
        <taxon>Myxococcales</taxon>
        <taxon>Cystobacterineae</taxon>
        <taxon>Archangiaceae</taxon>
        <taxon>Melittangium</taxon>
    </lineage>
</organism>
<dbReference type="GO" id="GO:0007018">
    <property type="term" value="P:microtubule-based movement"/>
    <property type="evidence" value="ECO:0007669"/>
    <property type="project" value="TreeGrafter"/>
</dbReference>
<dbReference type="Gene3D" id="1.25.40.10">
    <property type="entry name" value="Tetratricopeptide repeat domain"/>
    <property type="match status" value="2"/>
</dbReference>
<keyword evidence="5" id="KW-0677">Repeat</keyword>
<dbReference type="InterPro" id="IPR011990">
    <property type="entry name" value="TPR-like_helical_dom_sf"/>
</dbReference>
<evidence type="ECO:0000256" key="8">
    <source>
        <dbReference type="ARBA" id="ARBA00023175"/>
    </source>
</evidence>
<protein>
    <recommendedName>
        <fullName evidence="12">CHAT domain-containing protein</fullName>
    </recommendedName>
</protein>
<dbReference type="GO" id="GO:0019894">
    <property type="term" value="F:kinesin binding"/>
    <property type="evidence" value="ECO:0007669"/>
    <property type="project" value="TreeGrafter"/>
</dbReference>
<dbReference type="OrthoDB" id="9761935at2"/>
<dbReference type="Pfam" id="PF12770">
    <property type="entry name" value="CHAT"/>
    <property type="match status" value="1"/>
</dbReference>
<dbReference type="PROSITE" id="PS50005">
    <property type="entry name" value="TPR"/>
    <property type="match status" value="3"/>
</dbReference>
<feature type="repeat" description="TPR" evidence="10">
    <location>
        <begin position="277"/>
        <end position="310"/>
    </location>
</feature>
<keyword evidence="14" id="KW-1185">Reference proteome</keyword>
<comment type="similarity">
    <text evidence="2">Belongs to the kinesin light chain family.</text>
</comment>
<sequence>MAFAVVLAPPREHVFGTGTTSPPPSCRAASNSRRAPMRTVLACSESNEPAPLTRSTEQNPLTCAPSKKTHMNRPYNTSIALTVLCTLGWLACATTTNEQLLANQALREAQQAFDKGLRLKEAGQYAQAIPLITHATFTLQELLGKNHLEVGRAKELMGSIYRRQGDYISAERLLLEALAIQESALGKSHQAVSNPLITLANLYANQGKHTRAELLYKRALKLRKETFGPDHPQVAKVLNNLANLKETQQDYVQAQAHYEQARLILEKNPAGNHQHVAASLAGLAKLHMRYGQLERAEPLYKRALETQERTLGSNHPAVAQALNDLAKLHASQNRLDEALPLFERAFTLQEEHLRQEIFGLSETRLANALSFLRIDDETIYRLTKTHPGNTRLRHLALTTLLHRKGRVAGEFADTFRTLYHNYHNQKEEQTKISLLRALRVQIAEASHSSTSPYIESNEESTFILPSAFDKNEDHNIRSRLIHLRSMARHYLPESGEASSKAELHDVSRLLENAAQIQELEAQLTKIKNQATRHKFYEFHSRTNELKVFKKPAESDNETTQRLIQSADELEERLVRNSAPFRARLNHPSPSKLMEQVAMRIPQNGVLIEFVVYADGPLIHNPGVPPWRRTADLRYLALIVFAIDHTLAIDLGPAPPIDQAVQDLHDTMEREDSTYLAAARTLYELVFRPLDEQLEKKKQLFLSTDGQLALLPFAALHDGHQFLVDRFNITYLTSGKDMLPRTERATPAQSVVVLADPKISTLWPPLPGAREEAKAIQDLLPHARLLLGRAATKKALLNLTTPGVLHIATHGFSRKYAGEAATTRAAVNFELGGEGFPSKPAADPQLRSGLILAGDSKPATHPETVHADDSWVTAMELASLNLWGTQLVVLSACDTGQGDVKLGQGVYGLRRALVVAGAQTVVTSLWKVNDEKTHQLMELYYRNLLEGQARVAALHSAMRTLRQTQPHPRFWAPFIAIGQDTPLQGLLPPDQNPTPREEH</sequence>
<evidence type="ECO:0000259" key="12">
    <source>
        <dbReference type="Pfam" id="PF12770"/>
    </source>
</evidence>
<dbReference type="InterPro" id="IPR019734">
    <property type="entry name" value="TPR_rpt"/>
</dbReference>
<dbReference type="SUPFAM" id="SSF48452">
    <property type="entry name" value="TPR-like"/>
    <property type="match status" value="2"/>
</dbReference>
<dbReference type="PANTHER" id="PTHR45783">
    <property type="entry name" value="KINESIN LIGHT CHAIN"/>
    <property type="match status" value="1"/>
</dbReference>
<feature type="repeat" description="TPR" evidence="10">
    <location>
        <begin position="193"/>
        <end position="226"/>
    </location>
</feature>
<dbReference type="InterPro" id="IPR024983">
    <property type="entry name" value="CHAT_dom"/>
</dbReference>
<dbReference type="EMBL" id="CP022163">
    <property type="protein sequence ID" value="ATB28652.1"/>
    <property type="molecule type" value="Genomic_DNA"/>
</dbReference>
<dbReference type="Proteomes" id="UP000217289">
    <property type="component" value="Chromosome"/>
</dbReference>
<keyword evidence="4" id="KW-0493">Microtubule</keyword>
<evidence type="ECO:0000256" key="11">
    <source>
        <dbReference type="SAM" id="Coils"/>
    </source>
</evidence>
<comment type="subcellular location">
    <subcellularLocation>
        <location evidence="1">Cytoplasm</location>
        <location evidence="1">Cytoskeleton</location>
    </subcellularLocation>
</comment>
<name>A0A250IBV2_9BACT</name>
<dbReference type="SMART" id="SM00028">
    <property type="entry name" value="TPR"/>
    <property type="match status" value="5"/>
</dbReference>
<keyword evidence="6 10" id="KW-0802">TPR repeat</keyword>
<dbReference type="InterPro" id="IPR002151">
    <property type="entry name" value="Kinesin_light"/>
</dbReference>
<accession>A0A250IBV2</accession>
<feature type="repeat" description="TPR" evidence="10">
    <location>
        <begin position="319"/>
        <end position="352"/>
    </location>
</feature>
<gene>
    <name evidence="13" type="ORF">MEBOL_002101</name>
</gene>
<dbReference type="GO" id="GO:0005871">
    <property type="term" value="C:kinesin complex"/>
    <property type="evidence" value="ECO:0007669"/>
    <property type="project" value="InterPro"/>
</dbReference>
<keyword evidence="3" id="KW-0963">Cytoplasm</keyword>
<evidence type="ECO:0000256" key="6">
    <source>
        <dbReference type="ARBA" id="ARBA00022803"/>
    </source>
</evidence>
<dbReference type="Pfam" id="PF13424">
    <property type="entry name" value="TPR_12"/>
    <property type="match status" value="3"/>
</dbReference>
<evidence type="ECO:0000313" key="13">
    <source>
        <dbReference type="EMBL" id="ATB28652.1"/>
    </source>
</evidence>
<evidence type="ECO:0000256" key="2">
    <source>
        <dbReference type="ARBA" id="ARBA00009622"/>
    </source>
</evidence>
<evidence type="ECO:0000256" key="10">
    <source>
        <dbReference type="PROSITE-ProRule" id="PRU00339"/>
    </source>
</evidence>
<keyword evidence="9" id="KW-0206">Cytoskeleton</keyword>
<dbReference type="KEGG" id="mbd:MEBOL_002101"/>
<evidence type="ECO:0000256" key="7">
    <source>
        <dbReference type="ARBA" id="ARBA00023054"/>
    </source>
</evidence>
<feature type="domain" description="CHAT" evidence="12">
    <location>
        <begin position="676"/>
        <end position="978"/>
    </location>
</feature>
<feature type="coiled-coil region" evidence="11">
    <location>
        <begin position="509"/>
        <end position="572"/>
    </location>
</feature>
<dbReference type="AlphaFoldDB" id="A0A250IBV2"/>